<dbReference type="Proteomes" id="UP000037460">
    <property type="component" value="Unassembled WGS sequence"/>
</dbReference>
<sequence>MAIEGSLASMLEESMLAAEQLNVKRTLAMRADIQRNKELDYDHGREHRKTGLPVGPSLLETDAGLIVHHGLLHAHELLVQVQMAQAARSAEPQGRDLIAEEASSRPPPHYMKSTANFDATYTSKGAIISTVKSLRQLAVATRERALAEAIANGTAPPQRDDEERARARAKADAMMSMDQQEAELKVMRRLQGPMDFIRNPRFVLPPRRAPEDAPLEPLPVPRRNDWIHANPEKVHFVAYEAGGVYELPVQLHNVSTLSRRVRVLPPSTRYFSTTLLSYGAEHGTIAPGMHATFRVRFAPDSLADYDDFVVIQTEKESYPLPLHARRSPPVLTLPSVLQCGFAFVGGTSSLDFGAQNTGGAGRFFVLDKAKWDAGEREVQPTLSIGPFVVSPTFLDLQPMDHFRVTVTYSPEAPGPSTATLLLVCDNCQLKEVTLSGSGCVAQLNIESVDGQPPLTEDGGAAAQDLYDFGDVGVLTTQKSTVRVTNVTPLPLQFEWDRYLLPPTLFPFSRQRGVPPDTFSTEQLGPRAAVGAKLPSDPVQEQLLREMLPFTITPPEGYLQAGETTSFEVHFSPMLAELAGAAVVLRPCNVPERALPGYKEPDGATASSGYDDDEGAQILEVGLKLLGRGTGADLKLDPLALVLPGGTTIRTSVTHSFSLFNDNGAERTWRWLEADQPAELEELEGLGVVLDPPMGTLPAEAGSSVTITMTPRALGNLQRYLHFAVSPHGRTLTLRLEVFAVGPHVHIKTSKLDFGLCPLGDTKSLTLEFENLSAREAKWMLVPAPLPRTDPKLAASAQAAAAAQAAALGLPLPPPPLTLTTWAAWDEKARQGDQPRIEHGMLDAMLLEAHAATGLRPSLCCGTIGAHETKQVTVTVDAACEQSLRRLLELKVEDGGESAHVAARSEVVARKCALSPSAHPLGTTYVRVPVVRTLTLTNLTRIATSFECVHTVSKGSADVQMEPASGVLAPAAKLTITVTIISETDGPMNLFAGCVLHGGRARPVGCKFSAEVQGLTVFYECLSQYDARLVDMPPTIEPPEDVVAEDGAVAVRPPPVSPPLPMIDYGEGVPIFEQRTLVLLITNMSAVRTRYTLRAERFPAAPLPLELVDPPVPEDYTQTATALAKLKQADLLAKKQAEAEELRKRLTGTAPPGGPPLPKPPGTGASKKPPGTAASTKSQQQPPGTAQSKGTSARGSTQLAFHRPVLGDAHERLQPFSSESGTTFCAQRQLRRREDGLLKEGQGACFEISPSEGTLEAWAQLAITISVHSNMWGLYDDTLIADVLGLPEVRIPLRAAVEGSPIKLHDATLGLSNITTPQTLSWAPVAQGAAPVKKTIRVLNNGPLPATLAWEVLQAPDPEKPLAAKLRLAKDGSGPMLELDRRPLPPFASRAFRITPATDVLPAGGERRFEVVFDASAEMGSGEAAFEAMLNAALTHPMPVTLADGTATDKHPELRLRLSGHSLIPRLAMSERSKLKFKVSPTMAPDDPAYTRTLTLTNDSKTTLEFTLAIPPPFVLVEARCSIAQFKIMGNKQVDNTSPFCLPPQSSLQAVIRITYTNGSLQSFPLLAVTTRPYVEISPVPGEMRPGRGQVVHGVPTIKMEPTHLSLMPVREVTIHNPTEAVCEWTLVHIPYKPPPAASAAGAREKAFLIAGGKLPTDDPTVFEFSTYGGTLPARAGLVPTRYPLSVRFKPKVPGTYRCVWALKVRAGMTQRIEVNAEATMREEDVEVVVTDKHLRLMQIGEVA</sequence>
<dbReference type="PANTHER" id="PTHR46348">
    <property type="entry name" value="DELETED IN LUNG AND ESOPHAGEAL CANCER PROTEIN 1"/>
    <property type="match status" value="1"/>
</dbReference>
<organism evidence="3 4">
    <name type="scientific">Chrysochromulina tobinii</name>
    <dbReference type="NCBI Taxonomy" id="1460289"/>
    <lineage>
        <taxon>Eukaryota</taxon>
        <taxon>Haptista</taxon>
        <taxon>Haptophyta</taxon>
        <taxon>Prymnesiophyceae</taxon>
        <taxon>Prymnesiales</taxon>
        <taxon>Chrysochromulinaceae</taxon>
        <taxon>Chrysochromulina</taxon>
    </lineage>
</organism>
<dbReference type="InterPro" id="IPR059041">
    <property type="entry name" value="Ig_DLEC1_1"/>
</dbReference>
<evidence type="ECO:0000313" key="4">
    <source>
        <dbReference type="Proteomes" id="UP000037460"/>
    </source>
</evidence>
<evidence type="ECO:0000313" key="3">
    <source>
        <dbReference type="EMBL" id="KOO22980.1"/>
    </source>
</evidence>
<protein>
    <submittedName>
        <fullName evidence="3">Deleted in lung and esophageal cancer protein 1</fullName>
    </submittedName>
</protein>
<dbReference type="InterPro" id="IPR013783">
    <property type="entry name" value="Ig-like_fold"/>
</dbReference>
<proteinExistence type="predicted"/>
<accession>A0A0M0J945</accession>
<gene>
    <name evidence="3" type="ORF">Ctob_004611</name>
</gene>
<evidence type="ECO:0000259" key="2">
    <source>
        <dbReference type="Pfam" id="PF23277"/>
    </source>
</evidence>
<reference evidence="4" key="1">
    <citation type="journal article" date="2015" name="PLoS Genet.">
        <title>Genome Sequence and Transcriptome Analyses of Chrysochromulina tobin: Metabolic Tools for Enhanced Algal Fitness in the Prominent Order Prymnesiales (Haptophyceae).</title>
        <authorList>
            <person name="Hovde B.T."/>
            <person name="Deodato C.R."/>
            <person name="Hunsperger H.M."/>
            <person name="Ryken S.A."/>
            <person name="Yost W."/>
            <person name="Jha R.K."/>
            <person name="Patterson J."/>
            <person name="Monnat R.J. Jr."/>
            <person name="Barlow S.B."/>
            <person name="Starkenburg S.R."/>
            <person name="Cattolico R.A."/>
        </authorList>
    </citation>
    <scope>NUCLEOTIDE SEQUENCE</scope>
    <source>
        <strain evidence="4">CCMP291</strain>
    </source>
</reference>
<dbReference type="InterPro" id="IPR033304">
    <property type="entry name" value="DLEC1"/>
</dbReference>
<feature type="compositionally biased region" description="Pro residues" evidence="1">
    <location>
        <begin position="1151"/>
        <end position="1160"/>
    </location>
</feature>
<feature type="domain" description="Deleted in lung and esophageal cancer protein 1 Ig-like" evidence="2">
    <location>
        <begin position="228"/>
        <end position="320"/>
    </location>
</feature>
<dbReference type="OrthoDB" id="10268086at2759"/>
<dbReference type="Gene3D" id="2.60.40.10">
    <property type="entry name" value="Immunoglobulins"/>
    <property type="match status" value="7"/>
</dbReference>
<dbReference type="GO" id="GO:0015631">
    <property type="term" value="F:tubulin binding"/>
    <property type="evidence" value="ECO:0007669"/>
    <property type="project" value="TreeGrafter"/>
</dbReference>
<comment type="caution">
    <text evidence="3">The sequence shown here is derived from an EMBL/GenBank/DDBJ whole genome shotgun (WGS) entry which is preliminary data.</text>
</comment>
<evidence type="ECO:0000256" key="1">
    <source>
        <dbReference type="SAM" id="MobiDB-lite"/>
    </source>
</evidence>
<feature type="region of interest" description="Disordered" evidence="1">
    <location>
        <begin position="1143"/>
        <end position="1195"/>
    </location>
</feature>
<dbReference type="EMBL" id="JWZX01003232">
    <property type="protein sequence ID" value="KOO22980.1"/>
    <property type="molecule type" value="Genomic_DNA"/>
</dbReference>
<feature type="compositionally biased region" description="Polar residues" evidence="1">
    <location>
        <begin position="1172"/>
        <end position="1195"/>
    </location>
</feature>
<keyword evidence="4" id="KW-1185">Reference proteome</keyword>
<dbReference type="GO" id="GO:0005737">
    <property type="term" value="C:cytoplasm"/>
    <property type="evidence" value="ECO:0007669"/>
    <property type="project" value="TreeGrafter"/>
</dbReference>
<dbReference type="PANTHER" id="PTHR46348:SF1">
    <property type="entry name" value="DELETED IN LUNG AND ESOPHAGEAL CANCER PROTEIN 1"/>
    <property type="match status" value="1"/>
</dbReference>
<dbReference type="GO" id="GO:0005929">
    <property type="term" value="C:cilium"/>
    <property type="evidence" value="ECO:0007669"/>
    <property type="project" value="TreeGrafter"/>
</dbReference>
<name>A0A0M0J945_9EUKA</name>
<dbReference type="Pfam" id="PF23277">
    <property type="entry name" value="Ig_Dlec1_1"/>
    <property type="match status" value="1"/>
</dbReference>
<dbReference type="GO" id="GO:0008285">
    <property type="term" value="P:negative regulation of cell population proliferation"/>
    <property type="evidence" value="ECO:0007669"/>
    <property type="project" value="InterPro"/>
</dbReference>